<protein>
    <submittedName>
        <fullName evidence="2">Uncharacterized protein</fullName>
    </submittedName>
</protein>
<proteinExistence type="predicted"/>
<organism evidence="2 3">
    <name type="scientific">Alistipes timonensis JC136</name>
    <dbReference type="NCBI Taxonomy" id="1033731"/>
    <lineage>
        <taxon>Bacteria</taxon>
        <taxon>Pseudomonadati</taxon>
        <taxon>Bacteroidota</taxon>
        <taxon>Bacteroidia</taxon>
        <taxon>Bacteroidales</taxon>
        <taxon>Rikenellaceae</taxon>
        <taxon>Alistipes</taxon>
    </lineage>
</organism>
<gene>
    <name evidence="2" type="ORF">SAMN05444145_11357</name>
</gene>
<reference evidence="2 3" key="1">
    <citation type="submission" date="2016-10" db="EMBL/GenBank/DDBJ databases">
        <authorList>
            <person name="de Groot N.N."/>
        </authorList>
    </citation>
    <scope>NUCLEOTIDE SEQUENCE [LARGE SCALE GENOMIC DNA]</scope>
    <source>
        <strain evidence="2 3">DSM 25383</strain>
    </source>
</reference>
<dbReference type="EMBL" id="FNRI01000013">
    <property type="protein sequence ID" value="SEB01740.1"/>
    <property type="molecule type" value="Genomic_DNA"/>
</dbReference>
<evidence type="ECO:0000313" key="2">
    <source>
        <dbReference type="EMBL" id="SEB01740.1"/>
    </source>
</evidence>
<dbReference type="AlphaFoldDB" id="A0A1H4FY26"/>
<feature type="chain" id="PRO_5010270986" evidence="1">
    <location>
        <begin position="25"/>
        <end position="55"/>
    </location>
</feature>
<accession>A0A1H4FY26</accession>
<keyword evidence="1" id="KW-0732">Signal</keyword>
<dbReference type="STRING" id="1033731.SAMN05444145_11357"/>
<dbReference type="Proteomes" id="UP000183253">
    <property type="component" value="Unassembled WGS sequence"/>
</dbReference>
<sequence>MNRIFCILLLSGFLLSGISSYAQMSDEAVVKYALEGKQIGKNSQQNRIQNYIDKL</sequence>
<name>A0A1H4FY26_9BACT</name>
<evidence type="ECO:0000256" key="1">
    <source>
        <dbReference type="SAM" id="SignalP"/>
    </source>
</evidence>
<feature type="signal peptide" evidence="1">
    <location>
        <begin position="1"/>
        <end position="24"/>
    </location>
</feature>
<evidence type="ECO:0000313" key="3">
    <source>
        <dbReference type="Proteomes" id="UP000183253"/>
    </source>
</evidence>
<keyword evidence="3" id="KW-1185">Reference proteome</keyword>